<dbReference type="STRING" id="938405.SAMN02927895_03030"/>
<dbReference type="AlphaFoldDB" id="A0A1G6ZQD3"/>
<dbReference type="Pfam" id="PF03466">
    <property type="entry name" value="LysR_substrate"/>
    <property type="match status" value="1"/>
</dbReference>
<dbReference type="SUPFAM" id="SSF53850">
    <property type="entry name" value="Periplasmic binding protein-like II"/>
    <property type="match status" value="1"/>
</dbReference>
<protein>
    <submittedName>
        <fullName evidence="6">DNA-binding transcriptional regulator, LysR family</fullName>
    </submittedName>
</protein>
<gene>
    <name evidence="6" type="ORF">SAMN04487779_101729</name>
</gene>
<dbReference type="Gene3D" id="1.10.10.10">
    <property type="entry name" value="Winged helix-like DNA-binding domain superfamily/Winged helix DNA-binding domain"/>
    <property type="match status" value="1"/>
</dbReference>
<dbReference type="Proteomes" id="UP000198925">
    <property type="component" value="Unassembled WGS sequence"/>
</dbReference>
<dbReference type="GO" id="GO:0003700">
    <property type="term" value="F:DNA-binding transcription factor activity"/>
    <property type="evidence" value="ECO:0007669"/>
    <property type="project" value="InterPro"/>
</dbReference>
<keyword evidence="4" id="KW-0804">Transcription</keyword>
<reference evidence="6 7" key="1">
    <citation type="submission" date="2016-10" db="EMBL/GenBank/DDBJ databases">
        <authorList>
            <person name="de Groot N.N."/>
        </authorList>
    </citation>
    <scope>NUCLEOTIDE SEQUENCE [LARGE SCALE GENOMIC DNA]</scope>
    <source>
        <strain evidence="6 7">CPCC 100156</strain>
    </source>
</reference>
<dbReference type="InterPro" id="IPR036388">
    <property type="entry name" value="WH-like_DNA-bd_sf"/>
</dbReference>
<comment type="similarity">
    <text evidence="1">Belongs to the LysR transcriptional regulatory family.</text>
</comment>
<dbReference type="InterPro" id="IPR000847">
    <property type="entry name" value="LysR_HTH_N"/>
</dbReference>
<evidence type="ECO:0000256" key="2">
    <source>
        <dbReference type="ARBA" id="ARBA00023015"/>
    </source>
</evidence>
<dbReference type="GO" id="GO:0003677">
    <property type="term" value="F:DNA binding"/>
    <property type="evidence" value="ECO:0007669"/>
    <property type="project" value="UniProtKB-KW"/>
</dbReference>
<evidence type="ECO:0000256" key="1">
    <source>
        <dbReference type="ARBA" id="ARBA00009437"/>
    </source>
</evidence>
<dbReference type="FunFam" id="1.10.10.10:FF:000001">
    <property type="entry name" value="LysR family transcriptional regulator"/>
    <property type="match status" value="1"/>
</dbReference>
<dbReference type="GO" id="GO:0005829">
    <property type="term" value="C:cytosol"/>
    <property type="evidence" value="ECO:0007669"/>
    <property type="project" value="TreeGrafter"/>
</dbReference>
<dbReference type="SUPFAM" id="SSF46785">
    <property type="entry name" value="Winged helix' DNA-binding domain"/>
    <property type="match status" value="1"/>
</dbReference>
<dbReference type="RefSeq" id="WP_090664565.1">
    <property type="nucleotide sequence ID" value="NZ_FMZX01000017.1"/>
</dbReference>
<evidence type="ECO:0000259" key="5">
    <source>
        <dbReference type="PROSITE" id="PS50931"/>
    </source>
</evidence>
<sequence length="299" mass="31795">MSVNLKLLNAFLLVAEHRSFRRAAELSGRSQSALSLQVRELEGQLGAPLFHRTTRAVGLTPEGEALLPHARRANAELEAGLRRVRAAAAMEAGRLALGCPPHIAETVLPPLLAAFHRAHPRVAIHIREMPQAAVLEGVRRQDLEFGIGPRPAHAPSLGFTPLREEAILALAVPRFIPKGARSLPLAALGRLPILITSGANTMRAMVEEAAASIGTSFDPCCEVQMPATAIALAAEGLGVAVIPELALPRRRPPGLRVLPITDPPMLREVGLVQLRGSRLSPAALAFIGLLEAAIMRPAV</sequence>
<dbReference type="PROSITE" id="PS50931">
    <property type="entry name" value="HTH_LYSR"/>
    <property type="match status" value="1"/>
</dbReference>
<dbReference type="InterPro" id="IPR050950">
    <property type="entry name" value="HTH-type_LysR_regulators"/>
</dbReference>
<dbReference type="PANTHER" id="PTHR30419:SF8">
    <property type="entry name" value="NITROGEN ASSIMILATION TRANSCRIPTIONAL ACTIVATOR-RELATED"/>
    <property type="match status" value="1"/>
</dbReference>
<accession>A0A1G6ZQD3</accession>
<evidence type="ECO:0000256" key="4">
    <source>
        <dbReference type="ARBA" id="ARBA00023163"/>
    </source>
</evidence>
<dbReference type="EMBL" id="FMZX01000017">
    <property type="protein sequence ID" value="SDE04065.1"/>
    <property type="molecule type" value="Genomic_DNA"/>
</dbReference>
<evidence type="ECO:0000256" key="3">
    <source>
        <dbReference type="ARBA" id="ARBA00023125"/>
    </source>
</evidence>
<dbReference type="Gene3D" id="3.40.190.290">
    <property type="match status" value="1"/>
</dbReference>
<evidence type="ECO:0000313" key="7">
    <source>
        <dbReference type="Proteomes" id="UP000198925"/>
    </source>
</evidence>
<dbReference type="InterPro" id="IPR005119">
    <property type="entry name" value="LysR_subst-bd"/>
</dbReference>
<organism evidence="6 7">
    <name type="scientific">Belnapia rosea</name>
    <dbReference type="NCBI Taxonomy" id="938405"/>
    <lineage>
        <taxon>Bacteria</taxon>
        <taxon>Pseudomonadati</taxon>
        <taxon>Pseudomonadota</taxon>
        <taxon>Alphaproteobacteria</taxon>
        <taxon>Acetobacterales</taxon>
        <taxon>Roseomonadaceae</taxon>
        <taxon>Belnapia</taxon>
    </lineage>
</organism>
<keyword evidence="2" id="KW-0805">Transcription regulation</keyword>
<proteinExistence type="inferred from homology"/>
<dbReference type="PANTHER" id="PTHR30419">
    <property type="entry name" value="HTH-TYPE TRANSCRIPTIONAL REGULATOR YBHD"/>
    <property type="match status" value="1"/>
</dbReference>
<keyword evidence="3 6" id="KW-0238">DNA-binding</keyword>
<keyword evidence="7" id="KW-1185">Reference proteome</keyword>
<feature type="domain" description="HTH lysR-type" evidence="5">
    <location>
        <begin position="3"/>
        <end position="60"/>
    </location>
</feature>
<dbReference type="Pfam" id="PF00126">
    <property type="entry name" value="HTH_1"/>
    <property type="match status" value="1"/>
</dbReference>
<name>A0A1G6ZQD3_9PROT</name>
<evidence type="ECO:0000313" key="6">
    <source>
        <dbReference type="EMBL" id="SDE04065.1"/>
    </source>
</evidence>
<dbReference type="InterPro" id="IPR036390">
    <property type="entry name" value="WH_DNA-bd_sf"/>
</dbReference>
<dbReference type="PRINTS" id="PR00039">
    <property type="entry name" value="HTHLYSR"/>
</dbReference>